<name>A0A6L7G3F4_9RHOB</name>
<evidence type="ECO:0000256" key="8">
    <source>
        <dbReference type="ARBA" id="ARBA00022737"/>
    </source>
</evidence>
<feature type="repeat" description="Lumazine-binding" evidence="10">
    <location>
        <begin position="98"/>
        <end position="194"/>
    </location>
</feature>
<dbReference type="CDD" id="cd00402">
    <property type="entry name" value="Riboflavin_synthase_like"/>
    <property type="match status" value="1"/>
</dbReference>
<evidence type="ECO:0000313" key="12">
    <source>
        <dbReference type="EMBL" id="MXN18645.1"/>
    </source>
</evidence>
<comment type="caution">
    <text evidence="12">The sequence shown here is derived from an EMBL/GenBank/DDBJ whole genome shotgun (WGS) entry which is preliminary data.</text>
</comment>
<evidence type="ECO:0000256" key="1">
    <source>
        <dbReference type="ARBA" id="ARBA00000968"/>
    </source>
</evidence>
<evidence type="ECO:0000256" key="4">
    <source>
        <dbReference type="ARBA" id="ARBA00012827"/>
    </source>
</evidence>
<keyword evidence="7" id="KW-0808">Transferase</keyword>
<evidence type="ECO:0000256" key="10">
    <source>
        <dbReference type="PROSITE-ProRule" id="PRU00524"/>
    </source>
</evidence>
<dbReference type="InterPro" id="IPR023366">
    <property type="entry name" value="ATP_synth_asu-like_sf"/>
</dbReference>
<comment type="catalytic activity">
    <reaction evidence="1">
        <text>2 6,7-dimethyl-8-(1-D-ribityl)lumazine + H(+) = 5-amino-6-(D-ribitylamino)uracil + riboflavin</text>
        <dbReference type="Rhea" id="RHEA:20772"/>
        <dbReference type="ChEBI" id="CHEBI:15378"/>
        <dbReference type="ChEBI" id="CHEBI:15934"/>
        <dbReference type="ChEBI" id="CHEBI:57986"/>
        <dbReference type="ChEBI" id="CHEBI:58201"/>
        <dbReference type="EC" id="2.5.1.9"/>
    </reaction>
</comment>
<dbReference type="Proteomes" id="UP000477911">
    <property type="component" value="Unassembled WGS sequence"/>
</dbReference>
<comment type="pathway">
    <text evidence="3">Cofactor biosynthesis; riboflavin biosynthesis; riboflavin from 2-hydroxy-3-oxobutyl phosphate and 5-amino-6-(D-ribitylamino)uracil: step 2/2.</text>
</comment>
<dbReference type="FunFam" id="2.40.30.20:FF:000003">
    <property type="entry name" value="Riboflavin synthase, alpha subunit"/>
    <property type="match status" value="1"/>
</dbReference>
<dbReference type="NCBIfam" id="NF006767">
    <property type="entry name" value="PRK09289.1"/>
    <property type="match status" value="1"/>
</dbReference>
<dbReference type="GO" id="GO:0004746">
    <property type="term" value="F:riboflavin synthase activity"/>
    <property type="evidence" value="ECO:0007669"/>
    <property type="project" value="UniProtKB-UniRule"/>
</dbReference>
<dbReference type="EC" id="2.5.1.9" evidence="4 9"/>
<dbReference type="SUPFAM" id="SSF63380">
    <property type="entry name" value="Riboflavin synthase domain-like"/>
    <property type="match status" value="2"/>
</dbReference>
<feature type="domain" description="Lumazine-binding" evidence="11">
    <location>
        <begin position="1"/>
        <end position="97"/>
    </location>
</feature>
<dbReference type="GO" id="GO:0009231">
    <property type="term" value="P:riboflavin biosynthetic process"/>
    <property type="evidence" value="ECO:0007669"/>
    <property type="project" value="UniProtKB-KW"/>
</dbReference>
<dbReference type="NCBIfam" id="NF009566">
    <property type="entry name" value="PRK13020.1"/>
    <property type="match status" value="1"/>
</dbReference>
<sequence>MYTGIVQTVASVASVTEHKGFRSFVIDIDPDHLEDLKIGGSVAIEGVCLSATVIEGSKVSFDAMTMTLERTNLSRLAPGMAVNVERSAKMSDENGGHPIAGHISCTAEIVALKTEEDGAFLRFRVPAEWSKYIFDRGFIAINGASLTVAEAEGQEFTVYLIPETLRQTTFRDYQPGDHVNIEVDHQTKVTVDVMERTLERLMPQYLGGR</sequence>
<dbReference type="Pfam" id="PF00677">
    <property type="entry name" value="Lum_binding"/>
    <property type="match status" value="2"/>
</dbReference>
<dbReference type="InterPro" id="IPR017938">
    <property type="entry name" value="Riboflavin_synthase-like_b-brl"/>
</dbReference>
<dbReference type="EMBL" id="WUMU01000014">
    <property type="protein sequence ID" value="MXN18645.1"/>
    <property type="molecule type" value="Genomic_DNA"/>
</dbReference>
<accession>A0A6L7G3F4</accession>
<evidence type="ECO:0000256" key="6">
    <source>
        <dbReference type="ARBA" id="ARBA00022619"/>
    </source>
</evidence>
<dbReference type="PIRSF" id="PIRSF000498">
    <property type="entry name" value="Riboflavin_syn_A"/>
    <property type="match status" value="1"/>
</dbReference>
<evidence type="ECO:0000256" key="5">
    <source>
        <dbReference type="ARBA" id="ARBA00013950"/>
    </source>
</evidence>
<dbReference type="Gene3D" id="2.40.30.20">
    <property type="match status" value="2"/>
</dbReference>
<dbReference type="InterPro" id="IPR026017">
    <property type="entry name" value="Lumazine-bd_dom"/>
</dbReference>
<dbReference type="PANTHER" id="PTHR21098">
    <property type="entry name" value="RIBOFLAVIN SYNTHASE ALPHA CHAIN"/>
    <property type="match status" value="1"/>
</dbReference>
<evidence type="ECO:0000256" key="2">
    <source>
        <dbReference type="ARBA" id="ARBA00002803"/>
    </source>
</evidence>
<keyword evidence="6" id="KW-0686">Riboflavin biosynthesis</keyword>
<proteinExistence type="predicted"/>
<dbReference type="RefSeq" id="WP_160894777.1">
    <property type="nucleotide sequence ID" value="NZ_WUMU01000014.1"/>
</dbReference>
<gene>
    <name evidence="12" type="ORF">GR170_12420</name>
</gene>
<evidence type="ECO:0000256" key="3">
    <source>
        <dbReference type="ARBA" id="ARBA00004887"/>
    </source>
</evidence>
<dbReference type="NCBIfam" id="TIGR00187">
    <property type="entry name" value="ribE"/>
    <property type="match status" value="1"/>
</dbReference>
<protein>
    <recommendedName>
        <fullName evidence="5 9">Riboflavin synthase</fullName>
        <ecNumber evidence="4 9">2.5.1.9</ecNumber>
    </recommendedName>
</protein>
<feature type="domain" description="Lumazine-binding" evidence="11">
    <location>
        <begin position="98"/>
        <end position="194"/>
    </location>
</feature>
<comment type="function">
    <text evidence="2">Catalyzes the dismutation of two molecules of 6,7-dimethyl-8-ribityllumazine, resulting in the formation of riboflavin and 5-amino-6-(D-ribitylamino)uracil.</text>
</comment>
<dbReference type="PROSITE" id="PS51177">
    <property type="entry name" value="LUMAZINE_BIND"/>
    <property type="match status" value="2"/>
</dbReference>
<dbReference type="AlphaFoldDB" id="A0A6L7G3F4"/>
<evidence type="ECO:0000256" key="7">
    <source>
        <dbReference type="ARBA" id="ARBA00022679"/>
    </source>
</evidence>
<feature type="repeat" description="Lumazine-binding" evidence="10">
    <location>
        <begin position="1"/>
        <end position="97"/>
    </location>
</feature>
<dbReference type="InterPro" id="IPR001783">
    <property type="entry name" value="Lumazine-bd"/>
</dbReference>
<evidence type="ECO:0000313" key="13">
    <source>
        <dbReference type="Proteomes" id="UP000477911"/>
    </source>
</evidence>
<evidence type="ECO:0000259" key="11">
    <source>
        <dbReference type="PROSITE" id="PS51177"/>
    </source>
</evidence>
<keyword evidence="13" id="KW-1185">Reference proteome</keyword>
<keyword evidence="8" id="KW-0677">Repeat</keyword>
<organism evidence="12 13">
    <name type="scientific">Pseudooceanicola albus</name>
    <dbReference type="NCBI Taxonomy" id="2692189"/>
    <lineage>
        <taxon>Bacteria</taxon>
        <taxon>Pseudomonadati</taxon>
        <taxon>Pseudomonadota</taxon>
        <taxon>Alphaproteobacteria</taxon>
        <taxon>Rhodobacterales</taxon>
        <taxon>Paracoccaceae</taxon>
        <taxon>Pseudooceanicola</taxon>
    </lineage>
</organism>
<evidence type="ECO:0000256" key="9">
    <source>
        <dbReference type="NCBIfam" id="TIGR00187"/>
    </source>
</evidence>
<dbReference type="PANTHER" id="PTHR21098:SF0">
    <property type="entry name" value="RIBOFLAVIN SYNTHASE"/>
    <property type="match status" value="1"/>
</dbReference>
<reference evidence="12 13" key="1">
    <citation type="submission" date="2019-12" db="EMBL/GenBank/DDBJ databases">
        <authorList>
            <person name="Li M."/>
        </authorList>
    </citation>
    <scope>NUCLEOTIDE SEQUENCE [LARGE SCALE GENOMIC DNA]</scope>
    <source>
        <strain evidence="12 13">GBMRC 2024</strain>
    </source>
</reference>